<keyword evidence="1" id="KW-1133">Transmembrane helix</keyword>
<accession>C5C305</accession>
<evidence type="ECO:0000256" key="1">
    <source>
        <dbReference type="SAM" id="Phobius"/>
    </source>
</evidence>
<evidence type="ECO:0000313" key="3">
    <source>
        <dbReference type="Proteomes" id="UP000007962"/>
    </source>
</evidence>
<proteinExistence type="predicted"/>
<dbReference type="STRING" id="471853.Bcav_3607"/>
<dbReference type="RefSeq" id="WP_015884086.1">
    <property type="nucleotide sequence ID" value="NC_012669.1"/>
</dbReference>
<keyword evidence="1" id="KW-0472">Membrane</keyword>
<evidence type="ECO:0000313" key="2">
    <source>
        <dbReference type="EMBL" id="ACQ81849.1"/>
    </source>
</evidence>
<keyword evidence="1" id="KW-0812">Transmembrane</keyword>
<gene>
    <name evidence="2" type="ordered locus">Bcav_3607</name>
</gene>
<sequence length="145" mass="14450">MSATPPGSGHPGSYEPLPAQVGPYEAPADAVVPDRAATARVIGAWVVFVAGALLVLLVAIIALFGVAHASSGCDLADPRARPDFCGSPVVSAAVWLVPLGAIGAFLVGAPIGIVLLRRSAWVVAVPVGLLLLALAALVGALVFVS</sequence>
<dbReference type="AlphaFoldDB" id="C5C305"/>
<feature type="transmembrane region" description="Helical" evidence="1">
    <location>
        <begin position="89"/>
        <end position="116"/>
    </location>
</feature>
<dbReference type="KEGG" id="bcv:Bcav_3607"/>
<feature type="transmembrane region" description="Helical" evidence="1">
    <location>
        <begin position="45"/>
        <end position="69"/>
    </location>
</feature>
<protein>
    <submittedName>
        <fullName evidence="2">Uncharacterized protein</fullName>
    </submittedName>
</protein>
<organism evidence="2 3">
    <name type="scientific">Beutenbergia cavernae (strain ATCC BAA-8 / DSM 12333 / CCUG 43141 / JCM 11478 / NBRC 16432 / NCIMB 13614 / HKI 0122)</name>
    <dbReference type="NCBI Taxonomy" id="471853"/>
    <lineage>
        <taxon>Bacteria</taxon>
        <taxon>Bacillati</taxon>
        <taxon>Actinomycetota</taxon>
        <taxon>Actinomycetes</taxon>
        <taxon>Micrococcales</taxon>
        <taxon>Beutenbergiaceae</taxon>
        <taxon>Beutenbergia</taxon>
    </lineage>
</organism>
<reference evidence="2 3" key="1">
    <citation type="journal article" date="2009" name="Stand. Genomic Sci.">
        <title>Complete genome sequence of Beutenbergia cavernae type strain (HKI 0122).</title>
        <authorList>
            <person name="Land M."/>
            <person name="Pukall R."/>
            <person name="Abt B."/>
            <person name="Goker M."/>
            <person name="Rohde M."/>
            <person name="Glavina Del Rio T."/>
            <person name="Tice H."/>
            <person name="Copeland A."/>
            <person name="Cheng J.F."/>
            <person name="Lucas S."/>
            <person name="Chen F."/>
            <person name="Nolan M."/>
            <person name="Bruce D."/>
            <person name="Goodwin L."/>
            <person name="Pitluck S."/>
            <person name="Ivanova N."/>
            <person name="Mavromatis K."/>
            <person name="Ovchinnikova G."/>
            <person name="Pati A."/>
            <person name="Chen A."/>
            <person name="Palaniappan K."/>
            <person name="Hauser L."/>
            <person name="Chang Y.J."/>
            <person name="Jefferies C.C."/>
            <person name="Saunders E."/>
            <person name="Brettin T."/>
            <person name="Detter J.C."/>
            <person name="Han C."/>
            <person name="Chain P."/>
            <person name="Bristow J."/>
            <person name="Eisen J.A."/>
            <person name="Markowitz V."/>
            <person name="Hugenholtz P."/>
            <person name="Kyrpides N.C."/>
            <person name="Klenk H.P."/>
            <person name="Lapidus A."/>
        </authorList>
    </citation>
    <scope>NUCLEOTIDE SEQUENCE [LARGE SCALE GENOMIC DNA]</scope>
    <source>
        <strain evidence="3">ATCC BAA-8 / DSM 12333 / NBRC 16432</strain>
    </source>
</reference>
<feature type="transmembrane region" description="Helical" evidence="1">
    <location>
        <begin position="123"/>
        <end position="144"/>
    </location>
</feature>
<keyword evidence="3" id="KW-1185">Reference proteome</keyword>
<dbReference type="HOGENOM" id="CLU_1783107_0_0_11"/>
<dbReference type="Proteomes" id="UP000007962">
    <property type="component" value="Chromosome"/>
</dbReference>
<name>C5C305_BEUC1</name>
<dbReference type="EMBL" id="CP001618">
    <property type="protein sequence ID" value="ACQ81849.1"/>
    <property type="molecule type" value="Genomic_DNA"/>
</dbReference>